<gene>
    <name evidence="14" type="primary">LOC103509438</name>
</gene>
<keyword evidence="3 11" id="KW-0328">Glycosyltransferase</keyword>
<evidence type="ECO:0000256" key="4">
    <source>
        <dbReference type="ARBA" id="ARBA00022679"/>
    </source>
</evidence>
<dbReference type="PROSITE" id="PS00375">
    <property type="entry name" value="UDPGT"/>
    <property type="match status" value="1"/>
</dbReference>
<dbReference type="Proteomes" id="UP000079169">
    <property type="component" value="Unplaced"/>
</dbReference>
<dbReference type="FunFam" id="3.40.50.2000:FF:000050">
    <property type="entry name" value="UDP-glucuronosyltransferase"/>
    <property type="match status" value="1"/>
</dbReference>
<dbReference type="GO" id="GO:0016020">
    <property type="term" value="C:membrane"/>
    <property type="evidence" value="ECO:0007669"/>
    <property type="project" value="UniProtKB-SubCell"/>
</dbReference>
<keyword evidence="4 11" id="KW-0808">Transferase</keyword>
<evidence type="ECO:0000256" key="1">
    <source>
        <dbReference type="ARBA" id="ARBA00004240"/>
    </source>
</evidence>
<evidence type="ECO:0000256" key="9">
    <source>
        <dbReference type="ARBA" id="ARBA00023180"/>
    </source>
</evidence>
<dbReference type="PANTHER" id="PTHR48043">
    <property type="entry name" value="EG:EG0003.4 PROTEIN-RELATED"/>
    <property type="match status" value="1"/>
</dbReference>
<keyword evidence="7 12" id="KW-1133">Transmembrane helix</keyword>
<dbReference type="CDD" id="cd03784">
    <property type="entry name" value="GT1_Gtf-like"/>
    <property type="match status" value="1"/>
</dbReference>
<dbReference type="KEGG" id="dci:103509438"/>
<dbReference type="SUPFAM" id="SSF53756">
    <property type="entry name" value="UDP-Glycosyltransferase/glycogen phosphorylase"/>
    <property type="match status" value="1"/>
</dbReference>
<reference evidence="14" key="1">
    <citation type="submission" date="2025-08" db="UniProtKB">
        <authorList>
            <consortium name="RefSeq"/>
        </authorList>
    </citation>
    <scope>IDENTIFICATION</scope>
</reference>
<evidence type="ECO:0000256" key="8">
    <source>
        <dbReference type="ARBA" id="ARBA00023136"/>
    </source>
</evidence>
<evidence type="ECO:0000313" key="13">
    <source>
        <dbReference type="Proteomes" id="UP000079169"/>
    </source>
</evidence>
<evidence type="ECO:0000256" key="10">
    <source>
        <dbReference type="ARBA" id="ARBA00046288"/>
    </source>
</evidence>
<accession>A0A1S4EC25</accession>
<dbReference type="GO" id="GO:0015020">
    <property type="term" value="F:glucuronosyltransferase activity"/>
    <property type="evidence" value="ECO:0007669"/>
    <property type="project" value="UniProtKB-EC"/>
</dbReference>
<dbReference type="RefSeq" id="XP_017299776.1">
    <property type="nucleotide sequence ID" value="XM_017444287.2"/>
</dbReference>
<dbReference type="GeneID" id="103509438"/>
<keyword evidence="13" id="KW-1185">Reference proteome</keyword>
<evidence type="ECO:0000256" key="7">
    <source>
        <dbReference type="ARBA" id="ARBA00022989"/>
    </source>
</evidence>
<name>A0A1S4EC25_DIACI</name>
<dbReference type="Pfam" id="PF00201">
    <property type="entry name" value="UDPGT"/>
    <property type="match status" value="1"/>
</dbReference>
<evidence type="ECO:0000313" key="14">
    <source>
        <dbReference type="RefSeq" id="XP_017299776.1"/>
    </source>
</evidence>
<comment type="subcellular location">
    <subcellularLocation>
        <location evidence="10">Endomembrane system</location>
        <topology evidence="10">Single-pass type I membrane protein</topology>
    </subcellularLocation>
    <subcellularLocation>
        <location evidence="1">Endoplasmic reticulum</location>
    </subcellularLocation>
    <subcellularLocation>
        <location evidence="12">Membrane</location>
        <topology evidence="12">Single-pass membrane protein</topology>
    </subcellularLocation>
</comment>
<keyword evidence="8 12" id="KW-0472">Membrane</keyword>
<dbReference type="InterPro" id="IPR002213">
    <property type="entry name" value="UDP_glucos_trans"/>
</dbReference>
<dbReference type="Gene3D" id="3.40.50.2000">
    <property type="entry name" value="Glycogen Phosphorylase B"/>
    <property type="match status" value="1"/>
</dbReference>
<dbReference type="InterPro" id="IPR050271">
    <property type="entry name" value="UDP-glycosyltransferase"/>
</dbReference>
<dbReference type="InterPro" id="IPR035595">
    <property type="entry name" value="UDP_glycos_trans_CS"/>
</dbReference>
<dbReference type="EC" id="2.4.1.17" evidence="12"/>
<sequence length="355" mass="40306">MGTPNLYSYMPDYKFAFPARMNFLQRLQNTILGVYTQLVGDWWYYPKLDGIMRDFANHSAELPHLTTLLRNVSTTFVYSDVMLEYPRPQTSNLIHVGGIHLRNKKLPKDLQDLMDSATRGVIYVSFGSLIRPSRMSDSMRTLLVTAFSRTGLTVLWRYEGDSIENLPGNVHIRKWIPQQDVLAHPNCRLFISHGGVNSALEAIHYGIPIIGVPFYGDQLSHVRHIVDLGAGVELSYFNITLESIAWATSIVLSNPRYKASALAASRRFKDRPDSPLNTAIWWVEYVLRHHGAPHLRSAYDDLSWAEFLLLDVLAFVSGVVFLVLYILLRMGRMVKRLLSPSVGNKGKSKPKSKRS</sequence>
<keyword evidence="5 12" id="KW-0812">Transmembrane</keyword>
<evidence type="ECO:0000256" key="6">
    <source>
        <dbReference type="ARBA" id="ARBA00022824"/>
    </source>
</evidence>
<protein>
    <recommendedName>
        <fullName evidence="12">UDP-glucuronosyltransferase</fullName>
        <ecNumber evidence="12">2.4.1.17</ecNumber>
    </recommendedName>
</protein>
<keyword evidence="9" id="KW-0325">Glycoprotein</keyword>
<dbReference type="AlphaFoldDB" id="A0A1S4EC25"/>
<evidence type="ECO:0000256" key="2">
    <source>
        <dbReference type="ARBA" id="ARBA00009995"/>
    </source>
</evidence>
<dbReference type="PaxDb" id="121845-A0A1S4EC25"/>
<evidence type="ECO:0000256" key="11">
    <source>
        <dbReference type="RuleBase" id="RU003718"/>
    </source>
</evidence>
<keyword evidence="6" id="KW-0256">Endoplasmic reticulum</keyword>
<evidence type="ECO:0000256" key="3">
    <source>
        <dbReference type="ARBA" id="ARBA00022676"/>
    </source>
</evidence>
<evidence type="ECO:0000256" key="12">
    <source>
        <dbReference type="RuleBase" id="RU362059"/>
    </source>
</evidence>
<dbReference type="PANTHER" id="PTHR48043:SF159">
    <property type="entry name" value="EG:EG0003.4 PROTEIN-RELATED"/>
    <property type="match status" value="1"/>
</dbReference>
<dbReference type="GO" id="GO:0005783">
    <property type="term" value="C:endoplasmic reticulum"/>
    <property type="evidence" value="ECO:0007669"/>
    <property type="project" value="UniProtKB-SubCell"/>
</dbReference>
<evidence type="ECO:0000256" key="5">
    <source>
        <dbReference type="ARBA" id="ARBA00022692"/>
    </source>
</evidence>
<comment type="similarity">
    <text evidence="2 11">Belongs to the UDP-glycosyltransferase family.</text>
</comment>
<organism evidence="13 14">
    <name type="scientific">Diaphorina citri</name>
    <name type="common">Asian citrus psyllid</name>
    <dbReference type="NCBI Taxonomy" id="121845"/>
    <lineage>
        <taxon>Eukaryota</taxon>
        <taxon>Metazoa</taxon>
        <taxon>Ecdysozoa</taxon>
        <taxon>Arthropoda</taxon>
        <taxon>Hexapoda</taxon>
        <taxon>Insecta</taxon>
        <taxon>Pterygota</taxon>
        <taxon>Neoptera</taxon>
        <taxon>Paraneoptera</taxon>
        <taxon>Hemiptera</taxon>
        <taxon>Sternorrhyncha</taxon>
        <taxon>Psylloidea</taxon>
        <taxon>Psyllidae</taxon>
        <taxon>Diaphorininae</taxon>
        <taxon>Diaphorina</taxon>
    </lineage>
</organism>
<feature type="transmembrane region" description="Helical" evidence="12">
    <location>
        <begin position="307"/>
        <end position="328"/>
    </location>
</feature>
<proteinExistence type="inferred from homology"/>
<comment type="catalytic activity">
    <reaction evidence="12">
        <text>glucuronate acceptor + UDP-alpha-D-glucuronate = acceptor beta-D-glucuronoside + UDP + H(+)</text>
        <dbReference type="Rhea" id="RHEA:21032"/>
        <dbReference type="ChEBI" id="CHEBI:15378"/>
        <dbReference type="ChEBI" id="CHEBI:58052"/>
        <dbReference type="ChEBI" id="CHEBI:58223"/>
        <dbReference type="ChEBI" id="CHEBI:132367"/>
        <dbReference type="ChEBI" id="CHEBI:132368"/>
        <dbReference type="EC" id="2.4.1.17"/>
    </reaction>
</comment>
<dbReference type="OMA" id="ITEMYLA"/>